<accession>A0A1Z3HGQ3</accession>
<reference evidence="1 2" key="1">
    <citation type="journal article" date="2016" name="Biochim. Biophys. Acta">
        <title>Characterization of red-shifted phycobilisomes isolated from the chlorophyll f-containing cyanobacterium Halomicronema hongdechloris.</title>
        <authorList>
            <person name="Li Y."/>
            <person name="Lin Y."/>
            <person name="Garvey C.J."/>
            <person name="Birch D."/>
            <person name="Corkery R.W."/>
            <person name="Loughlin P.C."/>
            <person name="Scheer H."/>
            <person name="Willows R.D."/>
            <person name="Chen M."/>
        </authorList>
    </citation>
    <scope>NUCLEOTIDE SEQUENCE [LARGE SCALE GENOMIC DNA]</scope>
    <source>
        <strain evidence="1 2">C2206</strain>
    </source>
</reference>
<dbReference type="KEGG" id="hhg:XM38_003620"/>
<keyword evidence="1" id="KW-0378">Hydrolase</keyword>
<dbReference type="PANTHER" id="PTHR11203:SF49">
    <property type="entry name" value="BLL1145 PROTEIN"/>
    <property type="match status" value="1"/>
</dbReference>
<gene>
    <name evidence="1" type="ORF">XM38_003620</name>
</gene>
<dbReference type="Gene3D" id="3.60.15.10">
    <property type="entry name" value="Ribonuclease Z/Hydroxyacylglutathione hydrolase-like"/>
    <property type="match status" value="1"/>
</dbReference>
<dbReference type="InterPro" id="IPR026360">
    <property type="entry name" value="Xnuc_lig_assoc"/>
</dbReference>
<dbReference type="Proteomes" id="UP000191901">
    <property type="component" value="Chromosome"/>
</dbReference>
<keyword evidence="2" id="KW-1185">Reference proteome</keyword>
<evidence type="ECO:0000313" key="1">
    <source>
        <dbReference type="EMBL" id="ASC69435.1"/>
    </source>
</evidence>
<keyword evidence="1" id="KW-0436">Ligase</keyword>
<name>A0A1Z3HGQ3_9CYAN</name>
<evidence type="ECO:0000313" key="2">
    <source>
        <dbReference type="Proteomes" id="UP000191901"/>
    </source>
</evidence>
<dbReference type="GO" id="GO:0004521">
    <property type="term" value="F:RNA endonuclease activity"/>
    <property type="evidence" value="ECO:0007669"/>
    <property type="project" value="TreeGrafter"/>
</dbReference>
<dbReference type="InterPro" id="IPR036866">
    <property type="entry name" value="RibonucZ/Hydroxyglut_hydro"/>
</dbReference>
<dbReference type="GO" id="GO:0016874">
    <property type="term" value="F:ligase activity"/>
    <property type="evidence" value="ECO:0007669"/>
    <property type="project" value="UniProtKB-KW"/>
</dbReference>
<organism evidence="1 2">
    <name type="scientific">Halomicronema hongdechloris C2206</name>
    <dbReference type="NCBI Taxonomy" id="1641165"/>
    <lineage>
        <taxon>Bacteria</taxon>
        <taxon>Bacillati</taxon>
        <taxon>Cyanobacteriota</taxon>
        <taxon>Cyanophyceae</taxon>
        <taxon>Nodosilineales</taxon>
        <taxon>Nodosilineaceae</taxon>
        <taxon>Halomicronema</taxon>
    </lineage>
</organism>
<protein>
    <submittedName>
        <fullName evidence="1">Exonuclease, DNA ligase-associated</fullName>
    </submittedName>
</protein>
<sequence>MGLNGFLQLRKYLEEPMALITLRPEGLYCEAGDFFIDPWRPVEQALITHAHADHARSGSQQYLATQISEGILRKRLGPAISLRGVEYGERVRLGDTWVSFHSAGHVLGSAQIRVEHKGEVWVVSGDYKRCADPSCAPFEVVPCDVFVTEATFGLPVYHWQSGEAIAHQIYQWWQGDKERASLLFCYAFGKAQRILSELTRFTERPVYVHGAIQGLTESYRQAGVAMVPTIPTAAPVDNLTYASYAGELVLAPPAAHRSSWMKRFRHPQTAFASGWMAVRGARRRRGYERGFVLSDHADWSGLIDTIHQTQARQVYVTHGQSDALARYLQAFLQVAGQPLETQFDGEDDH</sequence>
<dbReference type="NCBIfam" id="TIGR04122">
    <property type="entry name" value="Xnuc_lig_assoc"/>
    <property type="match status" value="1"/>
</dbReference>
<dbReference type="GO" id="GO:0004527">
    <property type="term" value="F:exonuclease activity"/>
    <property type="evidence" value="ECO:0007669"/>
    <property type="project" value="UniProtKB-KW"/>
</dbReference>
<dbReference type="PANTHER" id="PTHR11203">
    <property type="entry name" value="CLEAVAGE AND POLYADENYLATION SPECIFICITY FACTOR FAMILY MEMBER"/>
    <property type="match status" value="1"/>
</dbReference>
<dbReference type="EMBL" id="CP021983">
    <property type="protein sequence ID" value="ASC69435.1"/>
    <property type="molecule type" value="Genomic_DNA"/>
</dbReference>
<dbReference type="AlphaFoldDB" id="A0A1Z3HGQ3"/>
<keyword evidence="1" id="KW-0540">Nuclease</keyword>
<dbReference type="InterPro" id="IPR050698">
    <property type="entry name" value="MBL"/>
</dbReference>
<dbReference type="SUPFAM" id="SSF56281">
    <property type="entry name" value="Metallo-hydrolase/oxidoreductase"/>
    <property type="match status" value="1"/>
</dbReference>
<proteinExistence type="predicted"/>
<keyword evidence="1" id="KW-0269">Exonuclease</keyword>